<dbReference type="GO" id="GO:0005737">
    <property type="term" value="C:cytoplasm"/>
    <property type="evidence" value="ECO:0007669"/>
    <property type="project" value="TreeGrafter"/>
</dbReference>
<dbReference type="GO" id="GO:0005525">
    <property type="term" value="F:GTP binding"/>
    <property type="evidence" value="ECO:0007669"/>
    <property type="project" value="TreeGrafter"/>
</dbReference>
<dbReference type="UniPathway" id="UPA00848">
    <property type="reaction ID" value="UER00151"/>
</dbReference>
<proteinExistence type="predicted"/>
<evidence type="ECO:0000256" key="2">
    <source>
        <dbReference type="ARBA" id="ARBA00005080"/>
    </source>
</evidence>
<dbReference type="InterPro" id="IPR018234">
    <property type="entry name" value="GTP_CycHdrlase_I_CS"/>
</dbReference>
<evidence type="ECO:0000259" key="5">
    <source>
        <dbReference type="Pfam" id="PF01227"/>
    </source>
</evidence>
<dbReference type="GO" id="GO:0006729">
    <property type="term" value="P:tetrahydrobiopterin biosynthetic process"/>
    <property type="evidence" value="ECO:0007669"/>
    <property type="project" value="TreeGrafter"/>
</dbReference>
<dbReference type="GO" id="GO:0008270">
    <property type="term" value="F:zinc ion binding"/>
    <property type="evidence" value="ECO:0007669"/>
    <property type="project" value="TreeGrafter"/>
</dbReference>
<accession>A0A645DHR6</accession>
<feature type="domain" description="GTP cyclohydrolase I" evidence="5">
    <location>
        <begin position="1"/>
        <end position="149"/>
    </location>
</feature>
<dbReference type="EMBL" id="VSSQ01036375">
    <property type="protein sequence ID" value="MPM88839.1"/>
    <property type="molecule type" value="Genomic_DNA"/>
</dbReference>
<dbReference type="AlphaFoldDB" id="A0A645DHR6"/>
<dbReference type="EC" id="3.5.4.16" evidence="3"/>
<dbReference type="InterPro" id="IPR020602">
    <property type="entry name" value="GTP_CycHdrlase_I_dom"/>
</dbReference>
<comment type="catalytic activity">
    <reaction evidence="1">
        <text>GTP + H2O = 7,8-dihydroneopterin 3'-triphosphate + formate + H(+)</text>
        <dbReference type="Rhea" id="RHEA:17473"/>
        <dbReference type="ChEBI" id="CHEBI:15377"/>
        <dbReference type="ChEBI" id="CHEBI:15378"/>
        <dbReference type="ChEBI" id="CHEBI:15740"/>
        <dbReference type="ChEBI" id="CHEBI:37565"/>
        <dbReference type="ChEBI" id="CHEBI:58462"/>
        <dbReference type="EC" id="3.5.4.16"/>
    </reaction>
</comment>
<evidence type="ECO:0000256" key="1">
    <source>
        <dbReference type="ARBA" id="ARBA00001052"/>
    </source>
</evidence>
<dbReference type="InterPro" id="IPR001474">
    <property type="entry name" value="GTP_CycHdrlase_I"/>
</dbReference>
<dbReference type="GO" id="GO:0046654">
    <property type="term" value="P:tetrahydrofolate biosynthetic process"/>
    <property type="evidence" value="ECO:0007669"/>
    <property type="project" value="InterPro"/>
</dbReference>
<dbReference type="NCBIfam" id="NF006826">
    <property type="entry name" value="PRK09347.1-3"/>
    <property type="match status" value="1"/>
</dbReference>
<sequence>MLEEIFAGISKNPFDDIKVFDENYSNEMVIIKDIPLYSVCEHHLMPFIGVAHIAYIPSDEGKILGLSKIARVLDTISKKPQLQERLCSQFAEVIEKATNAKGVCVIAEAEHLCMTMRGIRKPGAKTVTSVFRGCLETDAQLKNEALSLITMRESKR</sequence>
<dbReference type="SUPFAM" id="SSF55620">
    <property type="entry name" value="Tetrahydrobiopterin biosynthesis enzymes-like"/>
    <property type="match status" value="1"/>
</dbReference>
<protein>
    <recommendedName>
        <fullName evidence="3">GTP cyclohydrolase I</fullName>
        <ecNumber evidence="3">3.5.4.16</ecNumber>
    </recommendedName>
</protein>
<dbReference type="FunFam" id="3.30.1130.10:FF:000001">
    <property type="entry name" value="GTP cyclohydrolase 1"/>
    <property type="match status" value="1"/>
</dbReference>
<reference evidence="6" key="1">
    <citation type="submission" date="2019-08" db="EMBL/GenBank/DDBJ databases">
        <authorList>
            <person name="Kucharzyk K."/>
            <person name="Murdoch R.W."/>
            <person name="Higgins S."/>
            <person name="Loffler F."/>
        </authorList>
    </citation>
    <scope>NUCLEOTIDE SEQUENCE</scope>
</reference>
<dbReference type="PROSITE" id="PS00859">
    <property type="entry name" value="GTP_CYCLOHYDROL_1_1"/>
    <property type="match status" value="1"/>
</dbReference>
<dbReference type="PANTHER" id="PTHR11109:SF7">
    <property type="entry name" value="GTP CYCLOHYDROLASE 1"/>
    <property type="match status" value="1"/>
</dbReference>
<dbReference type="Gene3D" id="3.30.1130.10">
    <property type="match status" value="1"/>
</dbReference>
<dbReference type="InterPro" id="IPR043133">
    <property type="entry name" value="GTP-CH-I_C/QueF"/>
</dbReference>
<gene>
    <name evidence="6" type="primary">folE_18</name>
    <name evidence="6" type="ORF">SDC9_135943</name>
</gene>
<dbReference type="Pfam" id="PF01227">
    <property type="entry name" value="GTP_cyclohydroI"/>
    <property type="match status" value="1"/>
</dbReference>
<evidence type="ECO:0000256" key="3">
    <source>
        <dbReference type="ARBA" id="ARBA00012715"/>
    </source>
</evidence>
<organism evidence="6">
    <name type="scientific">bioreactor metagenome</name>
    <dbReference type="NCBI Taxonomy" id="1076179"/>
    <lineage>
        <taxon>unclassified sequences</taxon>
        <taxon>metagenomes</taxon>
        <taxon>ecological metagenomes</taxon>
    </lineage>
</organism>
<evidence type="ECO:0000256" key="4">
    <source>
        <dbReference type="ARBA" id="ARBA00022801"/>
    </source>
</evidence>
<evidence type="ECO:0000313" key="6">
    <source>
        <dbReference type="EMBL" id="MPM88839.1"/>
    </source>
</evidence>
<comment type="pathway">
    <text evidence="2">Cofactor biosynthesis; 7,8-dihydroneopterin triphosphate biosynthesis; 7,8-dihydroneopterin triphosphate from GTP: step 1/1.</text>
</comment>
<comment type="caution">
    <text evidence="6">The sequence shown here is derived from an EMBL/GenBank/DDBJ whole genome shotgun (WGS) entry which is preliminary data.</text>
</comment>
<keyword evidence="4 6" id="KW-0378">Hydrolase</keyword>
<dbReference type="GO" id="GO:0003934">
    <property type="term" value="F:GTP cyclohydrolase I activity"/>
    <property type="evidence" value="ECO:0007669"/>
    <property type="project" value="UniProtKB-EC"/>
</dbReference>
<dbReference type="PANTHER" id="PTHR11109">
    <property type="entry name" value="GTP CYCLOHYDROLASE I"/>
    <property type="match status" value="1"/>
</dbReference>
<name>A0A645DHR6_9ZZZZ</name>